<keyword evidence="1" id="KW-1133">Transmembrane helix</keyword>
<keyword evidence="1" id="KW-0812">Transmembrane</keyword>
<dbReference type="InterPro" id="IPR038728">
    <property type="entry name" value="YkvI-like"/>
</dbReference>
<feature type="transmembrane region" description="Helical" evidence="1">
    <location>
        <begin position="319"/>
        <end position="339"/>
    </location>
</feature>
<dbReference type="RefSeq" id="WP_187670811.1">
    <property type="nucleotide sequence ID" value="NZ_CAJFCI010000035.1"/>
</dbReference>
<evidence type="ECO:0000313" key="2">
    <source>
        <dbReference type="EMBL" id="CAD5107463.1"/>
    </source>
</evidence>
<feature type="transmembrane region" description="Helical" evidence="1">
    <location>
        <begin position="345"/>
        <end position="363"/>
    </location>
</feature>
<dbReference type="AlphaFoldDB" id="A0A7U7ELX9"/>
<feature type="transmembrane region" description="Helical" evidence="1">
    <location>
        <begin position="24"/>
        <end position="43"/>
    </location>
</feature>
<name>A0A7U7ELX9_9GAMM</name>
<sequence>MNLPNRAVASAVDKPLRRVNPLTIIKVAGALVAFIIGAGFATGQEVMQFFAVHGLHGIGGSLIFFLLCTYLAVSLLLAGHKHGFMNLDEVFKYYTGNILGVVFSSYAVVMTFSVYVLMLSGAGSVLNESYGYPVYVGSLLLAAIVLLTVYFGLHGLINIIGYIGPLLVVLILVITASKVIQDPGLVEVGNALIPSLEMLQVSSYWWLSGVLYTAIQVVGLFSFLPAIGATVDNRKDLVYAGVLGPALIFCALALTILALISSMPDVNGKLIPMLYMASGTLPFISSLFVVIIFAGVFTTAAPLLWVVLTRFTKNGSTGYRLLAVTLSLFGFAGSLTLPFDRLVNIIYPTIGYSAALLIGFMLIKQIRIRALA</sequence>
<feature type="transmembrane region" description="Helical" evidence="1">
    <location>
        <begin position="55"/>
        <end position="77"/>
    </location>
</feature>
<feature type="transmembrane region" description="Helical" evidence="1">
    <location>
        <begin position="160"/>
        <end position="180"/>
    </location>
</feature>
<reference evidence="2 3" key="1">
    <citation type="submission" date="2020-08" db="EMBL/GenBank/DDBJ databases">
        <authorList>
            <person name="Criscuolo A."/>
        </authorList>
    </citation>
    <scope>NUCLEOTIDE SEQUENCE [LARGE SCALE GENOMIC DNA]</scope>
    <source>
        <strain evidence="2">CIP111764</strain>
    </source>
</reference>
<feature type="transmembrane region" description="Helical" evidence="1">
    <location>
        <begin position="130"/>
        <end position="153"/>
    </location>
</feature>
<dbReference type="PROSITE" id="PS50283">
    <property type="entry name" value="NA_SOLUT_SYMP_3"/>
    <property type="match status" value="1"/>
</dbReference>
<feature type="transmembrane region" description="Helical" evidence="1">
    <location>
        <begin position="237"/>
        <end position="263"/>
    </location>
</feature>
<dbReference type="PANTHER" id="PTHR37814">
    <property type="entry name" value="CONSERVED MEMBRANE PROTEIN"/>
    <property type="match status" value="1"/>
</dbReference>
<comment type="caution">
    <text evidence="2">The sequence shown here is derived from an EMBL/GenBank/DDBJ whole genome shotgun (WGS) entry which is preliminary data.</text>
</comment>
<feature type="transmembrane region" description="Helical" evidence="1">
    <location>
        <begin position="283"/>
        <end position="307"/>
    </location>
</feature>
<keyword evidence="1" id="KW-0472">Membrane</keyword>
<dbReference type="GO" id="GO:0022857">
    <property type="term" value="F:transmembrane transporter activity"/>
    <property type="evidence" value="ECO:0007669"/>
    <property type="project" value="InterPro"/>
</dbReference>
<dbReference type="PANTHER" id="PTHR37814:SF1">
    <property type="entry name" value="MEMBRANE PROTEIN"/>
    <property type="match status" value="1"/>
</dbReference>
<accession>A0A7U7ELX9</accession>
<gene>
    <name evidence="2" type="ORF">PSEWESI4_01736</name>
</gene>
<keyword evidence="3" id="KW-1185">Reference proteome</keyword>
<protein>
    <recommendedName>
        <fullName evidence="4">Membrane protein YkvI</fullName>
    </recommendedName>
</protein>
<evidence type="ECO:0000256" key="1">
    <source>
        <dbReference type="SAM" id="Phobius"/>
    </source>
</evidence>
<dbReference type="Proteomes" id="UP000583387">
    <property type="component" value="Unassembled WGS sequence"/>
</dbReference>
<organism evidence="2 3">
    <name type="scientific">Zestomonas carbonaria</name>
    <dbReference type="NCBI Taxonomy" id="2762745"/>
    <lineage>
        <taxon>Bacteria</taxon>
        <taxon>Pseudomonadati</taxon>
        <taxon>Pseudomonadota</taxon>
        <taxon>Gammaproteobacteria</taxon>
        <taxon>Pseudomonadales</taxon>
        <taxon>Pseudomonadaceae</taxon>
        <taxon>Zestomonas</taxon>
    </lineage>
</organism>
<dbReference type="EMBL" id="CAJFCI010000035">
    <property type="protein sequence ID" value="CAD5107463.1"/>
    <property type="molecule type" value="Genomic_DNA"/>
</dbReference>
<evidence type="ECO:0008006" key="4">
    <source>
        <dbReference type="Google" id="ProtNLM"/>
    </source>
</evidence>
<evidence type="ECO:0000313" key="3">
    <source>
        <dbReference type="Proteomes" id="UP000583387"/>
    </source>
</evidence>
<feature type="transmembrane region" description="Helical" evidence="1">
    <location>
        <begin position="98"/>
        <end position="118"/>
    </location>
</feature>
<dbReference type="InterPro" id="IPR001734">
    <property type="entry name" value="Na/solute_symporter"/>
</dbReference>
<proteinExistence type="predicted"/>
<dbReference type="GO" id="GO:0016020">
    <property type="term" value="C:membrane"/>
    <property type="evidence" value="ECO:0007669"/>
    <property type="project" value="InterPro"/>
</dbReference>
<feature type="transmembrane region" description="Helical" evidence="1">
    <location>
        <begin position="204"/>
        <end position="225"/>
    </location>
</feature>